<evidence type="ECO:0000256" key="4">
    <source>
        <dbReference type="ARBA" id="ARBA00022722"/>
    </source>
</evidence>
<protein>
    <submittedName>
        <fullName evidence="8">Uncharacterized protein</fullName>
    </submittedName>
</protein>
<evidence type="ECO:0000313" key="8">
    <source>
        <dbReference type="EnsemblMetazoa" id="PPAI006304-PA"/>
    </source>
</evidence>
<dbReference type="GO" id="GO:0016787">
    <property type="term" value="F:hydrolase activity"/>
    <property type="evidence" value="ECO:0007669"/>
    <property type="project" value="UniProtKB-KW"/>
</dbReference>
<dbReference type="VEuPathDB" id="VectorBase:PPAI006304"/>
<name>A0A1B0DEF5_PHLPP</name>
<evidence type="ECO:0000256" key="6">
    <source>
        <dbReference type="ARBA" id="ARBA00022801"/>
    </source>
</evidence>
<comment type="cofactor">
    <cofactor evidence="1">
        <name>a divalent metal cation</name>
        <dbReference type="ChEBI" id="CHEBI:60240"/>
    </cofactor>
</comment>
<dbReference type="PANTHER" id="PTHR22930:SF269">
    <property type="entry name" value="NUCLEASE HARBI1-LIKE PROTEIN"/>
    <property type="match status" value="1"/>
</dbReference>
<proteinExistence type="inferred from homology"/>
<dbReference type="Pfam" id="PF13359">
    <property type="entry name" value="DDE_Tnp_4"/>
    <property type="match status" value="1"/>
</dbReference>
<organism evidence="8 9">
    <name type="scientific">Phlebotomus papatasi</name>
    <name type="common">Sandfly</name>
    <dbReference type="NCBI Taxonomy" id="29031"/>
    <lineage>
        <taxon>Eukaryota</taxon>
        <taxon>Metazoa</taxon>
        <taxon>Ecdysozoa</taxon>
        <taxon>Arthropoda</taxon>
        <taxon>Hexapoda</taxon>
        <taxon>Insecta</taxon>
        <taxon>Pterygota</taxon>
        <taxon>Neoptera</taxon>
        <taxon>Endopterygota</taxon>
        <taxon>Diptera</taxon>
        <taxon>Nematocera</taxon>
        <taxon>Psychodoidea</taxon>
        <taxon>Psychodidae</taxon>
        <taxon>Phlebotomus</taxon>
        <taxon>Phlebotomus</taxon>
    </lineage>
</organism>
<evidence type="ECO:0000313" key="9">
    <source>
        <dbReference type="Proteomes" id="UP000092462"/>
    </source>
</evidence>
<evidence type="ECO:0000256" key="7">
    <source>
        <dbReference type="ARBA" id="ARBA00023242"/>
    </source>
</evidence>
<evidence type="ECO:0000256" key="1">
    <source>
        <dbReference type="ARBA" id="ARBA00001968"/>
    </source>
</evidence>
<comment type="subcellular location">
    <subcellularLocation>
        <location evidence="2">Nucleus</location>
    </subcellularLocation>
</comment>
<evidence type="ECO:0000256" key="2">
    <source>
        <dbReference type="ARBA" id="ARBA00004123"/>
    </source>
</evidence>
<evidence type="ECO:0000256" key="5">
    <source>
        <dbReference type="ARBA" id="ARBA00022723"/>
    </source>
</evidence>
<comment type="similarity">
    <text evidence="3">Belongs to the HARBI1 family.</text>
</comment>
<dbReference type="InterPro" id="IPR027806">
    <property type="entry name" value="HARBI1_dom"/>
</dbReference>
<dbReference type="EMBL" id="AJVK01032698">
    <property type="status" value="NOT_ANNOTATED_CDS"/>
    <property type="molecule type" value="Genomic_DNA"/>
</dbReference>
<dbReference type="VEuPathDB" id="VectorBase:PPAPM1_000794"/>
<keyword evidence="7" id="KW-0539">Nucleus</keyword>
<keyword evidence="4" id="KW-0540">Nuclease</keyword>
<dbReference type="GO" id="GO:0004518">
    <property type="term" value="F:nuclease activity"/>
    <property type="evidence" value="ECO:0007669"/>
    <property type="project" value="UniProtKB-KW"/>
</dbReference>
<dbReference type="InterPro" id="IPR045249">
    <property type="entry name" value="HARBI1-like"/>
</dbReference>
<keyword evidence="6" id="KW-0378">Hydrolase</keyword>
<dbReference type="EnsemblMetazoa" id="PPAI006304-RA">
    <property type="protein sequence ID" value="PPAI006304-PA"/>
    <property type="gene ID" value="PPAI006304"/>
</dbReference>
<evidence type="ECO:0000256" key="3">
    <source>
        <dbReference type="ARBA" id="ARBA00006958"/>
    </source>
</evidence>
<dbReference type="AlphaFoldDB" id="A0A1B0DEF5"/>
<keyword evidence="5" id="KW-0479">Metal-binding</keyword>
<accession>A0A1B0DEF5</accession>
<dbReference type="GO" id="GO:0046872">
    <property type="term" value="F:metal ion binding"/>
    <property type="evidence" value="ECO:0007669"/>
    <property type="project" value="UniProtKB-KW"/>
</dbReference>
<dbReference type="GO" id="GO:0005634">
    <property type="term" value="C:nucleus"/>
    <property type="evidence" value="ECO:0007669"/>
    <property type="project" value="UniProtKB-SubCell"/>
</dbReference>
<dbReference type="Proteomes" id="UP000092462">
    <property type="component" value="Unassembled WGS sequence"/>
</dbReference>
<reference evidence="8" key="1">
    <citation type="submission" date="2022-08" db="UniProtKB">
        <authorList>
            <consortium name="EnsemblMetazoa"/>
        </authorList>
    </citation>
    <scope>IDENTIFICATION</scope>
    <source>
        <strain evidence="8">Israel</strain>
    </source>
</reference>
<sequence length="408" mass="47621">MDFLDVLTLAGVGFCYLSALQQSKQKQKRRWWVRPIISRRKDKGHFDNLMQELKFEDKDWFYAYTRMERRQFEWILRKISPFLEKEHLMREPLSPELKLFVTLRYLATGDQVFTVAADFRIGVSTTRGVIYDVCKVLWNVLYEYAFPDYNEETWLSIARDFLQNCRFPHVVGCIDGKHIRVRAPKHSGSLYRNFKGYFSVVLLGVADSTYRLIYVNIGSFGSSSDGGILGDSVLQDMIEKDRLKFPRPSPLLPGEENIPYFFLGDEAFGLKSWLMIPYHGGNLEEDKFQFNRRLSKARRVVESSFGLLAARWRIYHTLICASPENVDYLLKGTVVLHNLLCGSRSRMYYGGNQISEETEDNLQASLQDSVLNEIPRQRQRTEPRNISQSAINTRNYLKNFFTNETVRE</sequence>
<dbReference type="PANTHER" id="PTHR22930">
    <property type="match status" value="1"/>
</dbReference>
<keyword evidence="9" id="KW-1185">Reference proteome</keyword>